<gene>
    <name evidence="1" type="ORF">CPBP_00651</name>
</gene>
<protein>
    <submittedName>
        <fullName evidence="1">Antitoxin with colicin/pyocin immunity domain</fullName>
    </submittedName>
</protein>
<dbReference type="Proteomes" id="UP000594001">
    <property type="component" value="Chromosome"/>
</dbReference>
<reference evidence="1 2" key="1">
    <citation type="submission" date="2020-06" db="EMBL/GenBank/DDBJ databases">
        <title>The endosymbiont of the kinetoplastid Bodo saltans is a Paracaedibacter-like alpha-proteobacterium possessing a putative toxin-antitoxin system.</title>
        <authorList>
            <person name="Midha S."/>
            <person name="Rigden D.J."/>
            <person name="Siozios S."/>
            <person name="Hurst G.D.D."/>
            <person name="Jackson A.P."/>
        </authorList>
    </citation>
    <scope>NUCLEOTIDE SEQUENCE [LARGE SCALE GENOMIC DNA]</scope>
    <source>
        <strain evidence="1">Lake Konstanz</strain>
    </source>
</reference>
<dbReference type="RefSeq" id="WP_350331439.1">
    <property type="nucleotide sequence ID" value="NZ_CP054719.1"/>
</dbReference>
<sequence>MNKIINDNEAISLIESLYNGVQTSEKERSLIWDRLENYQTGIAEVIFALEKRIDSKEILRLAREKNKPIIL</sequence>
<organism evidence="1 2">
    <name type="scientific">Candidatus Bodocaedibacter vickermanii</name>
    <dbReference type="NCBI Taxonomy" id="2741701"/>
    <lineage>
        <taxon>Bacteria</taxon>
        <taxon>Pseudomonadati</taxon>
        <taxon>Pseudomonadota</taxon>
        <taxon>Alphaproteobacteria</taxon>
        <taxon>Holosporales</taxon>
        <taxon>Candidatus Paracaedibacteraceae</taxon>
        <taxon>Candidatus Bodocaedibacter</taxon>
    </lineage>
</organism>
<proteinExistence type="predicted"/>
<dbReference type="AlphaFoldDB" id="A0A7L9RTD8"/>
<dbReference type="EMBL" id="CP054719">
    <property type="protein sequence ID" value="QOL19880.1"/>
    <property type="molecule type" value="Genomic_DNA"/>
</dbReference>
<dbReference type="KEGG" id="pbal:CPBP_00651"/>
<name>A0A7L9RTD8_9PROT</name>
<evidence type="ECO:0000313" key="2">
    <source>
        <dbReference type="Proteomes" id="UP000594001"/>
    </source>
</evidence>
<keyword evidence="2" id="KW-1185">Reference proteome</keyword>
<accession>A0A7L9RTD8</accession>
<evidence type="ECO:0000313" key="1">
    <source>
        <dbReference type="EMBL" id="QOL19880.1"/>
    </source>
</evidence>